<feature type="compositionally biased region" description="Acidic residues" evidence="1">
    <location>
        <begin position="287"/>
        <end position="297"/>
    </location>
</feature>
<keyword evidence="4" id="KW-1185">Reference proteome</keyword>
<protein>
    <recommendedName>
        <fullName evidence="2">Retrovirus-related Pol polyprotein from transposon TNT 1-94-like beta-barrel domain-containing protein</fullName>
    </recommendedName>
</protein>
<dbReference type="EMBL" id="VTPC01006222">
    <property type="protein sequence ID" value="KAF2895129.1"/>
    <property type="molecule type" value="Genomic_DNA"/>
</dbReference>
<dbReference type="Pfam" id="PF22936">
    <property type="entry name" value="Pol_BBD"/>
    <property type="match status" value="1"/>
</dbReference>
<dbReference type="OrthoDB" id="6779310at2759"/>
<evidence type="ECO:0000313" key="3">
    <source>
        <dbReference type="EMBL" id="KAF2895129.1"/>
    </source>
</evidence>
<dbReference type="Proteomes" id="UP000801492">
    <property type="component" value="Unassembled WGS sequence"/>
</dbReference>
<comment type="caution">
    <text evidence="3">The sequence shown here is derived from an EMBL/GenBank/DDBJ whole genome shotgun (WGS) entry which is preliminary data.</text>
</comment>
<accession>A0A8K0CZ74</accession>
<evidence type="ECO:0000256" key="1">
    <source>
        <dbReference type="SAM" id="MobiDB-lite"/>
    </source>
</evidence>
<evidence type="ECO:0000313" key="4">
    <source>
        <dbReference type="Proteomes" id="UP000801492"/>
    </source>
</evidence>
<gene>
    <name evidence="3" type="ORF">ILUMI_11045</name>
</gene>
<evidence type="ECO:0000259" key="2">
    <source>
        <dbReference type="Pfam" id="PF22936"/>
    </source>
</evidence>
<feature type="domain" description="Retrovirus-related Pol polyprotein from transposon TNT 1-94-like beta-barrel" evidence="2">
    <location>
        <begin position="181"/>
        <end position="232"/>
    </location>
</feature>
<reference evidence="3" key="1">
    <citation type="submission" date="2019-08" db="EMBL/GenBank/DDBJ databases">
        <title>The genome of the North American firefly Photinus pyralis.</title>
        <authorList>
            <consortium name="Photinus pyralis genome working group"/>
            <person name="Fallon T.R."/>
            <person name="Sander Lower S.E."/>
            <person name="Weng J.-K."/>
        </authorList>
    </citation>
    <scope>NUCLEOTIDE SEQUENCE</scope>
    <source>
        <strain evidence="3">TRF0915ILg1</strain>
        <tissue evidence="3">Whole body</tissue>
    </source>
</reference>
<name>A0A8K0CZ74_IGNLU</name>
<feature type="compositionally biased region" description="Basic and acidic residues" evidence="1">
    <location>
        <begin position="298"/>
        <end position="312"/>
    </location>
</feature>
<proteinExistence type="predicted"/>
<sequence length="382" mass="43072">MAAANYTANVPKLKGRDNYDEWVFAAENVLILEGMMKCIKESVESVDDAKTKVKLIMTIDPSFCMTSYVTQIIETGQKLNGTGFAINNVWIGSLLLAGLPEKYAPMIMAIEHSGIQLNRHSPLRKVATPKEVYAHEEPKWRTDERSEENCQMLQVQKHWTLSITMSVYFLFLSGSFNEEDWYVNSGASVHLTANKNRLWNVSEETNQEILVANKTTVPVQCSGNIRIVTLAGGSEYDVNIEKPEPEMLNLKKEKVEENEVSVGDDPLTHNMDQGKNESCTPTTSEFGDAEDHEESLEEEKVIESRPVRDKHPPARYGFGGACFSQYDTAELSLKEAIQGPEREQWLQAVKEELLSYEENSAWELVDLPRDGSIVHSLLDFSE</sequence>
<organism evidence="3 4">
    <name type="scientific">Ignelater luminosus</name>
    <name type="common">Cucubano</name>
    <name type="synonym">Pyrophorus luminosus</name>
    <dbReference type="NCBI Taxonomy" id="2038154"/>
    <lineage>
        <taxon>Eukaryota</taxon>
        <taxon>Metazoa</taxon>
        <taxon>Ecdysozoa</taxon>
        <taxon>Arthropoda</taxon>
        <taxon>Hexapoda</taxon>
        <taxon>Insecta</taxon>
        <taxon>Pterygota</taxon>
        <taxon>Neoptera</taxon>
        <taxon>Endopterygota</taxon>
        <taxon>Coleoptera</taxon>
        <taxon>Polyphaga</taxon>
        <taxon>Elateriformia</taxon>
        <taxon>Elateroidea</taxon>
        <taxon>Elateridae</taxon>
        <taxon>Agrypninae</taxon>
        <taxon>Pyrophorini</taxon>
        <taxon>Ignelater</taxon>
    </lineage>
</organism>
<dbReference type="InterPro" id="IPR054722">
    <property type="entry name" value="PolX-like_BBD"/>
</dbReference>
<feature type="region of interest" description="Disordered" evidence="1">
    <location>
        <begin position="255"/>
        <end position="313"/>
    </location>
</feature>
<feature type="compositionally biased region" description="Polar residues" evidence="1">
    <location>
        <begin position="270"/>
        <end position="285"/>
    </location>
</feature>
<dbReference type="AlphaFoldDB" id="A0A8K0CZ74"/>